<evidence type="ECO:0000256" key="1">
    <source>
        <dbReference type="SAM" id="Phobius"/>
    </source>
</evidence>
<protein>
    <submittedName>
        <fullName evidence="2">Protein YIPF6 (Trinotate prediction)</fullName>
    </submittedName>
</protein>
<dbReference type="EMBL" id="GHBP01001535">
    <property type="protein sequence ID" value="NDJ92784.1"/>
    <property type="molecule type" value="Transcribed_RNA"/>
</dbReference>
<feature type="transmembrane region" description="Helical" evidence="1">
    <location>
        <begin position="83"/>
        <end position="100"/>
    </location>
</feature>
<reference evidence="2" key="1">
    <citation type="submission" date="2018-11" db="EMBL/GenBank/DDBJ databases">
        <title>Henneguya salminicola genome and transcriptome.</title>
        <authorList>
            <person name="Yahalomi D."/>
            <person name="Atkinson S.D."/>
            <person name="Neuhof M."/>
            <person name="Chang E.S."/>
            <person name="Philippe H."/>
            <person name="Cartwright P."/>
            <person name="Bartholomew J.L."/>
            <person name="Huchon D."/>
        </authorList>
    </citation>
    <scope>NUCLEOTIDE SEQUENCE</scope>
    <source>
        <strain evidence="2">Hz1</strain>
        <tissue evidence="2">Whole</tissue>
    </source>
</reference>
<keyword evidence="1" id="KW-1133">Transmembrane helix</keyword>
<keyword evidence="1" id="KW-0812">Transmembrane</keyword>
<keyword evidence="1" id="KW-0472">Membrane</keyword>
<organism evidence="2">
    <name type="scientific">Henneguya salminicola</name>
    <name type="common">Myxosporean</name>
    <dbReference type="NCBI Taxonomy" id="69463"/>
    <lineage>
        <taxon>Eukaryota</taxon>
        <taxon>Metazoa</taxon>
        <taxon>Cnidaria</taxon>
        <taxon>Myxozoa</taxon>
        <taxon>Myxosporea</taxon>
        <taxon>Bivalvulida</taxon>
        <taxon>Platysporina</taxon>
        <taxon>Myxobolidae</taxon>
        <taxon>Henneguya</taxon>
    </lineage>
</organism>
<proteinExistence type="predicted"/>
<accession>A0A6G3MFM3</accession>
<dbReference type="AlphaFoldDB" id="A0A6G3MFM3"/>
<name>A0A6G3MFM3_HENSL</name>
<evidence type="ECO:0000313" key="2">
    <source>
        <dbReference type="EMBL" id="NDJ92784.1"/>
    </source>
</evidence>
<sequence>MADLVNPDENKNSIALDFTSIPYSHEQLNVDNDPILPDMFQHPCTLDEAISLTILRDAKAIVKKFSCVLFFREDPSFLMDWDLWGPMILFMVISGFFCNLKF</sequence>